<comment type="caution">
    <text evidence="2">The sequence shown here is derived from an EMBL/GenBank/DDBJ whole genome shotgun (WGS) entry which is preliminary data.</text>
</comment>
<evidence type="ECO:0000256" key="1">
    <source>
        <dbReference type="PROSITE-ProRule" id="PRU00023"/>
    </source>
</evidence>
<feature type="repeat" description="ANK" evidence="1">
    <location>
        <begin position="243"/>
        <end position="275"/>
    </location>
</feature>
<dbReference type="Pfam" id="PF00023">
    <property type="entry name" value="Ank"/>
    <property type="match status" value="1"/>
</dbReference>
<name>A0A8S3UW87_MYTED</name>
<feature type="repeat" description="ANK" evidence="1">
    <location>
        <begin position="276"/>
        <end position="308"/>
    </location>
</feature>
<gene>
    <name evidence="2" type="ORF">MEDL_60291</name>
</gene>
<protein>
    <recommendedName>
        <fullName evidence="4">Ankyrin repeat protein</fullName>
    </recommendedName>
</protein>
<accession>A0A8S3UW87</accession>
<dbReference type="SMART" id="SM00248">
    <property type="entry name" value="ANK"/>
    <property type="match status" value="10"/>
</dbReference>
<dbReference type="InterPro" id="IPR039323">
    <property type="entry name" value="ANKRD_45/46/60"/>
</dbReference>
<dbReference type="Proteomes" id="UP000683360">
    <property type="component" value="Unassembled WGS sequence"/>
</dbReference>
<feature type="repeat" description="ANK" evidence="1">
    <location>
        <begin position="309"/>
        <end position="341"/>
    </location>
</feature>
<keyword evidence="3" id="KW-1185">Reference proteome</keyword>
<dbReference type="PROSITE" id="PS50297">
    <property type="entry name" value="ANK_REP_REGION"/>
    <property type="match status" value="5"/>
</dbReference>
<dbReference type="Gene3D" id="1.25.40.20">
    <property type="entry name" value="Ankyrin repeat-containing domain"/>
    <property type="match status" value="4"/>
</dbReference>
<feature type="repeat" description="ANK" evidence="1">
    <location>
        <begin position="209"/>
        <end position="241"/>
    </location>
</feature>
<dbReference type="PANTHER" id="PTHR22677">
    <property type="entry name" value="ANKYRIN REPEAT DOMAIN-CONTAINING PROTEIN 60"/>
    <property type="match status" value="1"/>
</dbReference>
<dbReference type="AlphaFoldDB" id="A0A8S3UW87"/>
<organism evidence="2 3">
    <name type="scientific">Mytilus edulis</name>
    <name type="common">Blue mussel</name>
    <dbReference type="NCBI Taxonomy" id="6550"/>
    <lineage>
        <taxon>Eukaryota</taxon>
        <taxon>Metazoa</taxon>
        <taxon>Spiralia</taxon>
        <taxon>Lophotrochozoa</taxon>
        <taxon>Mollusca</taxon>
        <taxon>Bivalvia</taxon>
        <taxon>Autobranchia</taxon>
        <taxon>Pteriomorphia</taxon>
        <taxon>Mytilida</taxon>
        <taxon>Mytiloidea</taxon>
        <taxon>Mytilidae</taxon>
        <taxon>Mytilinae</taxon>
        <taxon>Mytilus</taxon>
    </lineage>
</organism>
<dbReference type="EMBL" id="CAJPWZ010002939">
    <property type="protein sequence ID" value="CAG2248446.1"/>
    <property type="molecule type" value="Genomic_DNA"/>
</dbReference>
<dbReference type="OrthoDB" id="9977361at2759"/>
<dbReference type="InterPro" id="IPR036770">
    <property type="entry name" value="Ankyrin_rpt-contain_sf"/>
</dbReference>
<dbReference type="Pfam" id="PF12796">
    <property type="entry name" value="Ank_2"/>
    <property type="match status" value="3"/>
</dbReference>
<evidence type="ECO:0008006" key="4">
    <source>
        <dbReference type="Google" id="ProtNLM"/>
    </source>
</evidence>
<feature type="repeat" description="ANK" evidence="1">
    <location>
        <begin position="342"/>
        <end position="374"/>
    </location>
</feature>
<sequence length="404" mass="45025">MDGKSALYHACAWKYNRAVNILTEFGANVNLEAKDKSTPLMEACFMEDEDTLHALMETPSGPYRPIIEQLLSKGADVNSTDENGWNAFGYSCETGNIDMIRRLIEFTNNVNNTYRNGKHLCKMAKESGNDEIISLLIQKGADQTENMLQMETHDVGFETMQSDESICDSSDGSIFDSSNSETEYLTDAQQVTGKSLLQACRTKNDHMKKAKTPLFEACRFKDIAKVKHLLEAGASVNKRDIIKWRTPLLEACKVGEKEIVRLILKNNADVDKTDARGYSPLLFACKNGDKGIVELLLSHQADVNITNNAGITPLLEACTKQYTDIVQLLIYKGANINQSDAYGNTSLMVAGFYGYKQIIEVLLTEEADIDQRDSKGWTALSWATKGGHANTFVKMAYIHFYQNA</sequence>
<evidence type="ECO:0000313" key="2">
    <source>
        <dbReference type="EMBL" id="CAG2248446.1"/>
    </source>
</evidence>
<dbReference type="InterPro" id="IPR002110">
    <property type="entry name" value="Ankyrin_rpt"/>
</dbReference>
<dbReference type="PANTHER" id="PTHR22677:SF4">
    <property type="entry name" value="USHER SYNDROME TYPE-1G PROTEIN-LIKE PROTEIN"/>
    <property type="match status" value="1"/>
</dbReference>
<dbReference type="PROSITE" id="PS50088">
    <property type="entry name" value="ANK_REPEAT"/>
    <property type="match status" value="6"/>
</dbReference>
<keyword evidence="1" id="KW-0040">ANK repeat</keyword>
<feature type="repeat" description="ANK" evidence="1">
    <location>
        <begin position="2"/>
        <end position="34"/>
    </location>
</feature>
<proteinExistence type="predicted"/>
<evidence type="ECO:0000313" key="3">
    <source>
        <dbReference type="Proteomes" id="UP000683360"/>
    </source>
</evidence>
<reference evidence="2" key="1">
    <citation type="submission" date="2021-03" db="EMBL/GenBank/DDBJ databases">
        <authorList>
            <person name="Bekaert M."/>
        </authorList>
    </citation>
    <scope>NUCLEOTIDE SEQUENCE</scope>
</reference>
<dbReference type="SUPFAM" id="SSF48403">
    <property type="entry name" value="Ankyrin repeat"/>
    <property type="match status" value="2"/>
</dbReference>